<dbReference type="AlphaFoldDB" id="A0A5E4V2D8"/>
<keyword evidence="2" id="KW-1185">Reference proteome</keyword>
<name>A0A5E4V2D8_9BURK</name>
<evidence type="ECO:0000313" key="1">
    <source>
        <dbReference type="EMBL" id="VVE06376.1"/>
    </source>
</evidence>
<dbReference type="RefSeq" id="WP_150576036.1">
    <property type="nucleotide sequence ID" value="NZ_CABPSN010000003.1"/>
</dbReference>
<dbReference type="OrthoDB" id="9916215at2"/>
<dbReference type="Proteomes" id="UP000366819">
    <property type="component" value="Unassembled WGS sequence"/>
</dbReference>
<reference evidence="1 2" key="1">
    <citation type="submission" date="2019-08" db="EMBL/GenBank/DDBJ databases">
        <authorList>
            <person name="Peeters C."/>
        </authorList>
    </citation>
    <scope>NUCLEOTIDE SEQUENCE [LARGE SCALE GENOMIC DNA]</scope>
    <source>
        <strain evidence="1 2">LMG 31011</strain>
    </source>
</reference>
<gene>
    <name evidence="1" type="ORF">PAQ31011_02415</name>
</gene>
<sequence length="141" mass="15990">MSNSKSGTTASKAWNEILSGVSIELKTPEHRPDVGYFTGDTLFSDADGNRMELYDFQSAEVVCPMHLNEVVLCRMLVERNYSTGFYCPKCVKTYWAIPDWHVTCRQCGIPDSMSAMYEYGFCYNCYDPDEISGFPNGEPMQ</sequence>
<dbReference type="EMBL" id="CABPSN010000003">
    <property type="protein sequence ID" value="VVE06376.1"/>
    <property type="molecule type" value="Genomic_DNA"/>
</dbReference>
<proteinExistence type="predicted"/>
<evidence type="ECO:0000313" key="2">
    <source>
        <dbReference type="Proteomes" id="UP000366819"/>
    </source>
</evidence>
<protein>
    <submittedName>
        <fullName evidence="1">Uncharacterized protein</fullName>
    </submittedName>
</protein>
<accession>A0A5E4V2D8</accession>
<organism evidence="1 2">
    <name type="scientific">Pandoraea aquatica</name>
    <dbReference type="NCBI Taxonomy" id="2508290"/>
    <lineage>
        <taxon>Bacteria</taxon>
        <taxon>Pseudomonadati</taxon>
        <taxon>Pseudomonadota</taxon>
        <taxon>Betaproteobacteria</taxon>
        <taxon>Burkholderiales</taxon>
        <taxon>Burkholderiaceae</taxon>
        <taxon>Pandoraea</taxon>
    </lineage>
</organism>